<evidence type="ECO:0000313" key="1">
    <source>
        <dbReference type="EMBL" id="POP41534.1"/>
    </source>
</evidence>
<dbReference type="OrthoDB" id="6625530at2"/>
<proteinExistence type="predicted"/>
<gene>
    <name evidence="2" type="ORF">CHU32_22415</name>
    <name evidence="1" type="ORF">CHU33_22880</name>
</gene>
<dbReference type="Proteomes" id="UP000237073">
    <property type="component" value="Unassembled WGS sequence"/>
</dbReference>
<dbReference type="EMBL" id="PQGE01000026">
    <property type="protein sequence ID" value="POP41534.1"/>
    <property type="molecule type" value="Genomic_DNA"/>
</dbReference>
<dbReference type="Proteomes" id="UP000247005">
    <property type="component" value="Unassembled WGS sequence"/>
</dbReference>
<dbReference type="AlphaFoldDB" id="A0A2P5GJM3"/>
<evidence type="ECO:0000313" key="3">
    <source>
        <dbReference type="Proteomes" id="UP000237073"/>
    </source>
</evidence>
<evidence type="ECO:0000313" key="4">
    <source>
        <dbReference type="Proteomes" id="UP000247005"/>
    </source>
</evidence>
<accession>A0A2P5GJM3</accession>
<keyword evidence="3" id="KW-1185">Reference proteome</keyword>
<name>A0A2P5GJM3_9ENTR</name>
<comment type="caution">
    <text evidence="2">The sequence shown here is derived from an EMBL/GenBank/DDBJ whole genome shotgun (WGS) entry which is preliminary data.</text>
</comment>
<protein>
    <submittedName>
        <fullName evidence="2">Uncharacterized protein</fullName>
    </submittedName>
</protein>
<organism evidence="2 4">
    <name type="scientific">Superficieibacter electus</name>
    <dbReference type="NCBI Taxonomy" id="2022662"/>
    <lineage>
        <taxon>Bacteria</taxon>
        <taxon>Pseudomonadati</taxon>
        <taxon>Pseudomonadota</taxon>
        <taxon>Gammaproteobacteria</taxon>
        <taxon>Enterobacterales</taxon>
        <taxon>Enterobacteriaceae</taxon>
        <taxon>Superficieibacter</taxon>
    </lineage>
</organism>
<dbReference type="EMBL" id="PQGD01000022">
    <property type="protein sequence ID" value="POP43976.1"/>
    <property type="molecule type" value="Genomic_DNA"/>
</dbReference>
<reference evidence="3 4" key="1">
    <citation type="submission" date="2018-01" db="EMBL/GenBank/DDBJ databases">
        <title>Superficieibacter electus gen. nov., sp. nov., an extended-spectrum beta-lactamase possessing member of the Enterobacteriaceae family, isolated from intensive care unit surfaces.</title>
        <authorList>
            <person name="Potter R.F."/>
            <person name="D'Souza A.W."/>
        </authorList>
    </citation>
    <scope>NUCLEOTIDE SEQUENCE [LARGE SCALE GENOMIC DNA]</scope>
    <source>
        <strain evidence="2 4">BP-1</strain>
        <strain evidence="1 3">BP-2</strain>
    </source>
</reference>
<sequence length="62" mass="6649">MRISCLGARKSPLLSVKVKMPDDAGPLNVSALCRKLGVHRSTFLSCVAAQGLKAAILYYVTE</sequence>
<evidence type="ECO:0000313" key="2">
    <source>
        <dbReference type="EMBL" id="POP43976.1"/>
    </source>
</evidence>